<dbReference type="RefSeq" id="WP_145102430.1">
    <property type="nucleotide sequence ID" value="NZ_CP036348.1"/>
</dbReference>
<comment type="pathway">
    <text evidence="1">Amino-acid biosynthesis; L-asparagine biosynthesis; L-asparagine from L-aspartate (L-Gln route): step 1/1.</text>
</comment>
<dbReference type="InterPro" id="IPR001962">
    <property type="entry name" value="Asn_synthase"/>
</dbReference>
<evidence type="ECO:0000256" key="7">
    <source>
        <dbReference type="ARBA" id="ARBA00048741"/>
    </source>
</evidence>
<evidence type="ECO:0000256" key="3">
    <source>
        <dbReference type="ARBA" id="ARBA00012737"/>
    </source>
</evidence>
<organism evidence="12 13">
    <name type="scientific">Rosistilla carotiformis</name>
    <dbReference type="NCBI Taxonomy" id="2528017"/>
    <lineage>
        <taxon>Bacteria</taxon>
        <taxon>Pseudomonadati</taxon>
        <taxon>Planctomycetota</taxon>
        <taxon>Planctomycetia</taxon>
        <taxon>Pirellulales</taxon>
        <taxon>Pirellulaceae</taxon>
        <taxon>Rosistilla</taxon>
    </lineage>
</organism>
<dbReference type="InterPro" id="IPR014729">
    <property type="entry name" value="Rossmann-like_a/b/a_fold"/>
</dbReference>
<dbReference type="InterPro" id="IPR006426">
    <property type="entry name" value="Asn_synth_AEB"/>
</dbReference>
<evidence type="ECO:0000256" key="6">
    <source>
        <dbReference type="ARBA" id="ARBA00022962"/>
    </source>
</evidence>
<dbReference type="InterPro" id="IPR051786">
    <property type="entry name" value="ASN_synthetase/amidase"/>
</dbReference>
<comment type="catalytic activity">
    <reaction evidence="7">
        <text>L-aspartate + L-glutamine + ATP + H2O = L-asparagine + L-glutamate + AMP + diphosphate + H(+)</text>
        <dbReference type="Rhea" id="RHEA:12228"/>
        <dbReference type="ChEBI" id="CHEBI:15377"/>
        <dbReference type="ChEBI" id="CHEBI:15378"/>
        <dbReference type="ChEBI" id="CHEBI:29985"/>
        <dbReference type="ChEBI" id="CHEBI:29991"/>
        <dbReference type="ChEBI" id="CHEBI:30616"/>
        <dbReference type="ChEBI" id="CHEBI:33019"/>
        <dbReference type="ChEBI" id="CHEBI:58048"/>
        <dbReference type="ChEBI" id="CHEBI:58359"/>
        <dbReference type="ChEBI" id="CHEBI:456215"/>
        <dbReference type="EC" id="6.3.5.4"/>
    </reaction>
</comment>
<dbReference type="SUPFAM" id="SSF52402">
    <property type="entry name" value="Adenine nucleotide alpha hydrolases-like"/>
    <property type="match status" value="1"/>
</dbReference>
<dbReference type="Pfam" id="PF13537">
    <property type="entry name" value="GATase_7"/>
    <property type="match status" value="1"/>
</dbReference>
<keyword evidence="13" id="KW-1185">Reference proteome</keyword>
<sequence>MCGILGILDRSGAAPTLTDPQVIAIRDRMAARGPDDATLLRRDNLILAHRRLAIRDPDAGRQPWVSEDGSCALVYNGEIYNDDVLRHTLRSHGFRFRTQCDTEVLMAAWLHWGEKCVEQLRGMFAFGVYDFQKRKLFIARDRFGVKPLFYAELGQQFVFASSIAAITAHPDFRPQPNLSTIRHYLSTFRITLDTETVFAGIQGVRPAETLTLADDKLTSSIYWTPPPRETTGLAFDDAVDRFEETISEAVSIRLRSDVPVGMMLSGGVDSNLLAALLHRNEGVSMTARCGGGIDPELDSAGNDFEYARRCAQHVGFDFDQVTVSANDYHRTWMELIAAYETPISTPTDAIIYRVAQQLKQQVGVALGGEGADEACCGYLIPHWSGNDFDLARALDSLAPAAAQTARDSLLQQYGTAAFTSAGDHYLAANGLIPAATQASLFHDVAWPAAFADGSVERFYDRQFRQLGDLSGVEKTAHLLLRVNLECLLSRLDSATMTAGLESRVPYTDHHFVEQMFRQPIGHCIDVAPGETDPFRTASALAAAGSLRGKRLLRAVAGNRMPAELAQRPKASFPTPVPHWLGGQWQPWLHELYRTSSFAQQLFRREALDELCNLPNHLASWHWPIANTILWGDRWFS</sequence>
<evidence type="ECO:0000256" key="2">
    <source>
        <dbReference type="ARBA" id="ARBA00005752"/>
    </source>
</evidence>
<dbReference type="EMBL" id="CP036348">
    <property type="protein sequence ID" value="QDV71719.1"/>
    <property type="molecule type" value="Genomic_DNA"/>
</dbReference>
<dbReference type="OrthoDB" id="223068at2"/>
<dbReference type="CDD" id="cd01991">
    <property type="entry name" value="Asn_synthase_B_C"/>
    <property type="match status" value="1"/>
</dbReference>
<keyword evidence="8" id="KW-0028">Amino-acid biosynthesis</keyword>
<dbReference type="GO" id="GO:0006529">
    <property type="term" value="P:asparagine biosynthetic process"/>
    <property type="evidence" value="ECO:0007669"/>
    <property type="project" value="UniProtKB-KW"/>
</dbReference>
<dbReference type="NCBIfam" id="TIGR01536">
    <property type="entry name" value="asn_synth_AEB"/>
    <property type="match status" value="1"/>
</dbReference>
<dbReference type="SUPFAM" id="SSF56235">
    <property type="entry name" value="N-terminal nucleophile aminohydrolases (Ntn hydrolases)"/>
    <property type="match status" value="1"/>
</dbReference>
<proteinExistence type="inferred from homology"/>
<comment type="similarity">
    <text evidence="2">Belongs to the asparagine synthetase family.</text>
</comment>
<keyword evidence="5 9" id="KW-0067">ATP-binding</keyword>
<feature type="binding site" evidence="9">
    <location>
        <position position="293"/>
    </location>
    <ligand>
        <name>ATP</name>
        <dbReference type="ChEBI" id="CHEBI:30616"/>
    </ligand>
</feature>
<dbReference type="PROSITE" id="PS51278">
    <property type="entry name" value="GATASE_TYPE_2"/>
    <property type="match status" value="1"/>
</dbReference>
<dbReference type="InterPro" id="IPR029055">
    <property type="entry name" value="Ntn_hydrolases_N"/>
</dbReference>
<dbReference type="EC" id="6.3.5.4" evidence="3"/>
<dbReference type="KEGG" id="rcf:Poly24_54580"/>
<dbReference type="AlphaFoldDB" id="A0A518K1S8"/>
<dbReference type="InterPro" id="IPR017932">
    <property type="entry name" value="GATase_2_dom"/>
</dbReference>
<feature type="active site" description="For GATase activity" evidence="8">
    <location>
        <position position="2"/>
    </location>
</feature>
<evidence type="ECO:0000259" key="11">
    <source>
        <dbReference type="PROSITE" id="PS51278"/>
    </source>
</evidence>
<dbReference type="InterPro" id="IPR033738">
    <property type="entry name" value="AsnB_N"/>
</dbReference>
<keyword evidence="12" id="KW-0436">Ligase</keyword>
<dbReference type="Pfam" id="PF00733">
    <property type="entry name" value="Asn_synthase"/>
    <property type="match status" value="1"/>
</dbReference>
<evidence type="ECO:0000313" key="13">
    <source>
        <dbReference type="Proteomes" id="UP000315082"/>
    </source>
</evidence>
<keyword evidence="8" id="KW-0061">Asparagine biosynthesis</keyword>
<evidence type="ECO:0000256" key="5">
    <source>
        <dbReference type="ARBA" id="ARBA00022840"/>
    </source>
</evidence>
<evidence type="ECO:0000256" key="4">
    <source>
        <dbReference type="ARBA" id="ARBA00022741"/>
    </source>
</evidence>
<dbReference type="GO" id="GO:0005524">
    <property type="term" value="F:ATP binding"/>
    <property type="evidence" value="ECO:0007669"/>
    <property type="project" value="UniProtKB-KW"/>
</dbReference>
<keyword evidence="6 8" id="KW-0315">Glutamine amidotransferase</keyword>
<feature type="domain" description="Glutamine amidotransferase type-2" evidence="11">
    <location>
        <begin position="2"/>
        <end position="215"/>
    </location>
</feature>
<dbReference type="Gene3D" id="3.40.50.620">
    <property type="entry name" value="HUPs"/>
    <property type="match status" value="1"/>
</dbReference>
<evidence type="ECO:0000256" key="9">
    <source>
        <dbReference type="PIRSR" id="PIRSR001589-2"/>
    </source>
</evidence>
<evidence type="ECO:0000256" key="10">
    <source>
        <dbReference type="PIRSR" id="PIRSR001589-3"/>
    </source>
</evidence>
<evidence type="ECO:0000256" key="8">
    <source>
        <dbReference type="PIRSR" id="PIRSR001589-1"/>
    </source>
</evidence>
<evidence type="ECO:0000256" key="1">
    <source>
        <dbReference type="ARBA" id="ARBA00005187"/>
    </source>
</evidence>
<evidence type="ECO:0000313" key="12">
    <source>
        <dbReference type="EMBL" id="QDV71719.1"/>
    </source>
</evidence>
<dbReference type="CDD" id="cd00712">
    <property type="entry name" value="AsnB"/>
    <property type="match status" value="1"/>
</dbReference>
<name>A0A518K1S8_9BACT</name>
<gene>
    <name evidence="12" type="primary">asnB_5</name>
    <name evidence="12" type="ORF">Poly24_54580</name>
</gene>
<dbReference type="Proteomes" id="UP000315082">
    <property type="component" value="Chromosome"/>
</dbReference>
<dbReference type="PIRSF" id="PIRSF001589">
    <property type="entry name" value="Asn_synthetase_glu-h"/>
    <property type="match status" value="1"/>
</dbReference>
<dbReference type="PANTHER" id="PTHR43284">
    <property type="entry name" value="ASPARAGINE SYNTHETASE (GLUTAMINE-HYDROLYZING)"/>
    <property type="match status" value="1"/>
</dbReference>
<dbReference type="GO" id="GO:0004066">
    <property type="term" value="F:asparagine synthase (glutamine-hydrolyzing) activity"/>
    <property type="evidence" value="ECO:0007669"/>
    <property type="project" value="UniProtKB-EC"/>
</dbReference>
<protein>
    <recommendedName>
        <fullName evidence="3">asparagine synthase (glutamine-hydrolyzing)</fullName>
        <ecNumber evidence="3">6.3.5.4</ecNumber>
    </recommendedName>
</protein>
<feature type="binding site" evidence="9">
    <location>
        <position position="101"/>
    </location>
    <ligand>
        <name>L-glutamine</name>
        <dbReference type="ChEBI" id="CHEBI:58359"/>
    </ligand>
</feature>
<keyword evidence="4 9" id="KW-0547">Nucleotide-binding</keyword>
<dbReference type="Gene3D" id="3.60.20.10">
    <property type="entry name" value="Glutamine Phosphoribosylpyrophosphate, subunit 1, domain 1"/>
    <property type="match status" value="1"/>
</dbReference>
<accession>A0A518K1S8</accession>
<reference evidence="12 13" key="1">
    <citation type="submission" date="2019-02" db="EMBL/GenBank/DDBJ databases">
        <title>Deep-cultivation of Planctomycetes and their phenomic and genomic characterization uncovers novel biology.</title>
        <authorList>
            <person name="Wiegand S."/>
            <person name="Jogler M."/>
            <person name="Boedeker C."/>
            <person name="Pinto D."/>
            <person name="Vollmers J."/>
            <person name="Rivas-Marin E."/>
            <person name="Kohn T."/>
            <person name="Peeters S.H."/>
            <person name="Heuer A."/>
            <person name="Rast P."/>
            <person name="Oberbeckmann S."/>
            <person name="Bunk B."/>
            <person name="Jeske O."/>
            <person name="Meyerdierks A."/>
            <person name="Storesund J.E."/>
            <person name="Kallscheuer N."/>
            <person name="Luecker S."/>
            <person name="Lage O.M."/>
            <person name="Pohl T."/>
            <person name="Merkel B.J."/>
            <person name="Hornburger P."/>
            <person name="Mueller R.-W."/>
            <person name="Bruemmer F."/>
            <person name="Labrenz M."/>
            <person name="Spormann A.M."/>
            <person name="Op den Camp H."/>
            <person name="Overmann J."/>
            <person name="Amann R."/>
            <person name="Jetten M.S.M."/>
            <person name="Mascher T."/>
            <person name="Medema M.H."/>
            <person name="Devos D.P."/>
            <person name="Kaster A.-K."/>
            <person name="Ovreas L."/>
            <person name="Rohde M."/>
            <person name="Galperin M.Y."/>
            <person name="Jogler C."/>
        </authorList>
    </citation>
    <scope>NUCLEOTIDE SEQUENCE [LARGE SCALE GENOMIC DNA]</scope>
    <source>
        <strain evidence="12 13">Poly24</strain>
    </source>
</reference>
<feature type="site" description="Important for beta-aspartyl-AMP intermediate formation" evidence="10">
    <location>
        <position position="369"/>
    </location>
</feature>
<dbReference type="PANTHER" id="PTHR43284:SF1">
    <property type="entry name" value="ASPARAGINE SYNTHETASE"/>
    <property type="match status" value="1"/>
</dbReference>